<dbReference type="SUPFAM" id="SSF63520">
    <property type="entry name" value="PTS-regulatory domain, PRD"/>
    <property type="match status" value="1"/>
</dbReference>
<dbReference type="GO" id="GO:0006355">
    <property type="term" value="P:regulation of DNA-templated transcription"/>
    <property type="evidence" value="ECO:0007669"/>
    <property type="project" value="InterPro"/>
</dbReference>
<dbReference type="InterPro" id="IPR011608">
    <property type="entry name" value="PRD"/>
</dbReference>
<protein>
    <submittedName>
        <fullName evidence="2">Transcription antiterminator</fullName>
    </submittedName>
</protein>
<dbReference type="PROSITE" id="PS51372">
    <property type="entry name" value="PRD_2"/>
    <property type="match status" value="1"/>
</dbReference>
<evidence type="ECO:0000313" key="2">
    <source>
        <dbReference type="EMBL" id="SUY20687.1"/>
    </source>
</evidence>
<gene>
    <name evidence="2" type="ORF">NCTC13307_00287</name>
</gene>
<name>A0A381I625_CLODI</name>
<dbReference type="AlphaFoldDB" id="A0A381I625"/>
<dbReference type="Pfam" id="PF00874">
    <property type="entry name" value="PRD"/>
    <property type="match status" value="1"/>
</dbReference>
<feature type="domain" description="PRD" evidence="1">
    <location>
        <begin position="1"/>
        <end position="67"/>
    </location>
</feature>
<proteinExistence type="predicted"/>
<accession>A0A381I625</accession>
<dbReference type="InterPro" id="IPR036634">
    <property type="entry name" value="PRD_sf"/>
</dbReference>
<evidence type="ECO:0000259" key="1">
    <source>
        <dbReference type="PROSITE" id="PS51372"/>
    </source>
</evidence>
<dbReference type="EMBL" id="UFWD01000001">
    <property type="protein sequence ID" value="SUY20687.1"/>
    <property type="molecule type" value="Genomic_DNA"/>
</dbReference>
<organism evidence="2">
    <name type="scientific">Clostridioides difficile</name>
    <name type="common">Peptoclostridium difficile</name>
    <dbReference type="NCBI Taxonomy" id="1496"/>
    <lineage>
        <taxon>Bacteria</taxon>
        <taxon>Bacillati</taxon>
        <taxon>Bacillota</taxon>
        <taxon>Clostridia</taxon>
        <taxon>Peptostreptococcales</taxon>
        <taxon>Peptostreptococcaceae</taxon>
        <taxon>Clostridioides</taxon>
    </lineage>
</organism>
<sequence length="68" mass="8250">MIERVIIKESLVYKSYEERISRNKELYLVIKESFKLVEETFDIIISDMEYANILDIFESQYDTDKFKS</sequence>
<reference evidence="2" key="1">
    <citation type="submission" date="2018-06" db="EMBL/GenBank/DDBJ databases">
        <authorList>
            <consortium name="Pathogen Informatics"/>
            <person name="Doyle S."/>
        </authorList>
    </citation>
    <scope>NUCLEOTIDE SEQUENCE</scope>
    <source>
        <strain evidence="2">NCTC13307</strain>
    </source>
</reference>